<sequence length="229" mass="26054">MSFFFFDYKPYVAIIGDIVASKQLVDRQTVQKQLRTTLNAINEMYRNDIASKFMITLGDEFQGLLQIGNHAFEIVETIERAMRPTEIRFGLGVGKITTPINFDIPLGADGPAYYNARKMIDELKSMKKKKKEPRITMKIDIEDNADVSELINAVFSLTTVLKAKWTDRQREIIDVYLKCSGTQSDVANHLGIHQSNVQKALSNADFYTYQNVLTTVTNILSKIQETKDD</sequence>
<dbReference type="Pfam" id="PF16264">
    <property type="entry name" value="SatD"/>
    <property type="match status" value="1"/>
</dbReference>
<reference evidence="2" key="1">
    <citation type="journal article" date="2019" name="Int. J. Syst. Evol. Microbiol.">
        <title>The Global Catalogue of Microorganisms (GCM) 10K type strain sequencing project: providing services to taxonomists for standard genome sequencing and annotation.</title>
        <authorList>
            <consortium name="The Broad Institute Genomics Platform"/>
            <consortium name="The Broad Institute Genome Sequencing Center for Infectious Disease"/>
            <person name="Wu L."/>
            <person name="Ma J."/>
        </authorList>
    </citation>
    <scope>NUCLEOTIDE SEQUENCE [LARGE SCALE GENOMIC DNA]</scope>
    <source>
        <strain evidence="2">TISTR 2466</strain>
    </source>
</reference>
<accession>A0ABW5S0P5</accession>
<dbReference type="Proteomes" id="UP001597399">
    <property type="component" value="Unassembled WGS sequence"/>
</dbReference>
<comment type="caution">
    <text evidence="1">The sequence shown here is derived from an EMBL/GenBank/DDBJ whole genome shotgun (WGS) entry which is preliminary data.</text>
</comment>
<evidence type="ECO:0000313" key="1">
    <source>
        <dbReference type="EMBL" id="MFD2693336.1"/>
    </source>
</evidence>
<evidence type="ECO:0000313" key="2">
    <source>
        <dbReference type="Proteomes" id="UP001597399"/>
    </source>
</evidence>
<dbReference type="RefSeq" id="WP_253058018.1">
    <property type="nucleotide sequence ID" value="NZ_JAMXWM010000002.1"/>
</dbReference>
<keyword evidence="2" id="KW-1185">Reference proteome</keyword>
<dbReference type="EMBL" id="JBHUMQ010000015">
    <property type="protein sequence ID" value="MFD2693336.1"/>
    <property type="molecule type" value="Genomic_DNA"/>
</dbReference>
<gene>
    <name evidence="1" type="ORF">ACFSUE_06780</name>
</gene>
<proteinExistence type="predicted"/>
<dbReference type="InterPro" id="IPR032580">
    <property type="entry name" value="SatD"/>
</dbReference>
<name>A0ABW5S0P5_9BACL</name>
<protein>
    <submittedName>
        <fullName evidence="1">SatD family protein</fullName>
    </submittedName>
</protein>
<organism evidence="1 2">
    <name type="scientific">Sporolactobacillus shoreicorticis</name>
    <dbReference type="NCBI Taxonomy" id="1923877"/>
    <lineage>
        <taxon>Bacteria</taxon>
        <taxon>Bacillati</taxon>
        <taxon>Bacillota</taxon>
        <taxon>Bacilli</taxon>
        <taxon>Bacillales</taxon>
        <taxon>Sporolactobacillaceae</taxon>
        <taxon>Sporolactobacillus</taxon>
    </lineage>
</organism>